<dbReference type="AlphaFoldDB" id="A0AAE2C847"/>
<evidence type="ECO:0000256" key="11">
    <source>
        <dbReference type="ARBA" id="ARBA00048026"/>
    </source>
</evidence>
<evidence type="ECO:0000313" key="14">
    <source>
        <dbReference type="EMBL" id="KAK4412205.1"/>
    </source>
</evidence>
<sequence>MGLGFRKDEDAKGKETLNNQPDIRILARAHLENGDSRTGKSGTRHLLNNTKNKAILCPPREKLVMIAMNAALEDVYKKEEFQPLLPLGRVSLLSELAGRGDQLINMNLESGWLIAASLSWRLSGRGGACYRNLFSRLRVVGWSNFSSPLVATKFLVISKGEGRSPLISFIQCLRRSLLAYVVVGLPTRMRPPECLLGSGRSQADTYDRRRKDPHFIAPGERKFDRGLERWKKRLGMDLGVFVRAVCGENRTYGFLFKITAVPFRAAVGRTAAYRKAPSFCHPLAYWDSTGFACPLQDSGSARESAGNNRKEGVHVAAAPAPFLVNGAQQSRVELREQPSDGKRLSRSVQRALFSLRIPRSLSCEFPSGEFKTCGALSIPSLEPRRKPPSPSDSISLLTLYMWAPDIYEGSPTPVTAFLSIAPKISISANISRVSIYGSYGATLQQIFFFCSIASMILGALAAMAQTKVKRLLAHSSIGHVGYIRTGFSCGTIEGIQSLLIGIFIYASMTIDAFAIVSALRQTRVKYIADLGALAKTNPILAITFSITMFSYAGIPPLAGFCSKFYLFFAALGCGAYFLAPVGVVTSVIGRWAAGRLPRVSQFGGPKAVLRAPDT</sequence>
<dbReference type="InterPro" id="IPR001750">
    <property type="entry name" value="ND/Mrp_TM"/>
</dbReference>
<comment type="catalytic activity">
    <reaction evidence="10">
        <text>a plastoquinone + NADPH + (n+1) H(+)(in) = a plastoquinol + NADP(+) + n H(+)(out)</text>
        <dbReference type="Rhea" id="RHEA:42612"/>
        <dbReference type="Rhea" id="RHEA-COMP:9561"/>
        <dbReference type="Rhea" id="RHEA-COMP:9562"/>
        <dbReference type="ChEBI" id="CHEBI:15378"/>
        <dbReference type="ChEBI" id="CHEBI:17757"/>
        <dbReference type="ChEBI" id="CHEBI:57783"/>
        <dbReference type="ChEBI" id="CHEBI:58349"/>
        <dbReference type="ChEBI" id="CHEBI:62192"/>
    </reaction>
</comment>
<evidence type="ECO:0000256" key="8">
    <source>
        <dbReference type="ARBA" id="ARBA00023027"/>
    </source>
</evidence>
<evidence type="ECO:0000256" key="7">
    <source>
        <dbReference type="ARBA" id="ARBA00022989"/>
    </source>
</evidence>
<keyword evidence="9 12" id="KW-0472">Membrane</keyword>
<dbReference type="Proteomes" id="UP001293254">
    <property type="component" value="Unassembled WGS sequence"/>
</dbReference>
<reference evidence="14" key="1">
    <citation type="submission" date="2020-06" db="EMBL/GenBank/DDBJ databases">
        <authorList>
            <person name="Li T."/>
            <person name="Hu X."/>
            <person name="Zhang T."/>
            <person name="Song X."/>
            <person name="Zhang H."/>
            <person name="Dai N."/>
            <person name="Sheng W."/>
            <person name="Hou X."/>
            <person name="Wei L."/>
        </authorList>
    </citation>
    <scope>NUCLEOTIDE SEQUENCE</scope>
    <source>
        <strain evidence="14">3651</strain>
        <tissue evidence="14">Leaf</tissue>
    </source>
</reference>
<evidence type="ECO:0000259" key="13">
    <source>
        <dbReference type="Pfam" id="PF00361"/>
    </source>
</evidence>
<feature type="transmembrane region" description="Helical" evidence="12">
    <location>
        <begin position="499"/>
        <end position="519"/>
    </location>
</feature>
<organism evidence="14 15">
    <name type="scientific">Sesamum alatum</name>
    <dbReference type="NCBI Taxonomy" id="300844"/>
    <lineage>
        <taxon>Eukaryota</taxon>
        <taxon>Viridiplantae</taxon>
        <taxon>Streptophyta</taxon>
        <taxon>Embryophyta</taxon>
        <taxon>Tracheophyta</taxon>
        <taxon>Spermatophyta</taxon>
        <taxon>Magnoliopsida</taxon>
        <taxon>eudicotyledons</taxon>
        <taxon>Gunneridae</taxon>
        <taxon>Pentapetalae</taxon>
        <taxon>asterids</taxon>
        <taxon>lamiids</taxon>
        <taxon>Lamiales</taxon>
        <taxon>Pedaliaceae</taxon>
        <taxon>Sesamum</taxon>
    </lineage>
</organism>
<evidence type="ECO:0000256" key="12">
    <source>
        <dbReference type="SAM" id="Phobius"/>
    </source>
</evidence>
<evidence type="ECO:0000256" key="4">
    <source>
        <dbReference type="ARBA" id="ARBA00022640"/>
    </source>
</evidence>
<evidence type="ECO:0000256" key="1">
    <source>
        <dbReference type="ARBA" id="ARBA00004141"/>
    </source>
</evidence>
<accession>A0AAE2C847</accession>
<evidence type="ECO:0000256" key="5">
    <source>
        <dbReference type="ARBA" id="ARBA00022692"/>
    </source>
</evidence>
<keyword evidence="8" id="KW-0520">NAD</keyword>
<proteinExistence type="predicted"/>
<reference evidence="14" key="2">
    <citation type="journal article" date="2024" name="Plant">
        <title>Genomic evolution and insights into agronomic trait innovations of Sesamum species.</title>
        <authorList>
            <person name="Miao H."/>
            <person name="Wang L."/>
            <person name="Qu L."/>
            <person name="Liu H."/>
            <person name="Sun Y."/>
            <person name="Le M."/>
            <person name="Wang Q."/>
            <person name="Wei S."/>
            <person name="Zheng Y."/>
            <person name="Lin W."/>
            <person name="Duan Y."/>
            <person name="Cao H."/>
            <person name="Xiong S."/>
            <person name="Wang X."/>
            <person name="Wei L."/>
            <person name="Li C."/>
            <person name="Ma Q."/>
            <person name="Ju M."/>
            <person name="Zhao R."/>
            <person name="Li G."/>
            <person name="Mu C."/>
            <person name="Tian Q."/>
            <person name="Mei H."/>
            <person name="Zhang T."/>
            <person name="Gao T."/>
            <person name="Zhang H."/>
        </authorList>
    </citation>
    <scope>NUCLEOTIDE SEQUENCE</scope>
    <source>
        <strain evidence="14">3651</strain>
    </source>
</reference>
<evidence type="ECO:0000256" key="10">
    <source>
        <dbReference type="ARBA" id="ARBA00047726"/>
    </source>
</evidence>
<dbReference type="PANTHER" id="PTHR22773">
    <property type="entry name" value="NADH DEHYDROGENASE"/>
    <property type="match status" value="1"/>
</dbReference>
<keyword evidence="4" id="KW-0934">Plastid</keyword>
<feature type="transmembrane region" description="Helical" evidence="12">
    <location>
        <begin position="539"/>
        <end position="558"/>
    </location>
</feature>
<gene>
    <name evidence="14" type="ORF">Salat_2966400</name>
</gene>
<evidence type="ECO:0000313" key="15">
    <source>
        <dbReference type="Proteomes" id="UP001293254"/>
    </source>
</evidence>
<keyword evidence="5 12" id="KW-0812">Transmembrane</keyword>
<dbReference type="GO" id="GO:0009535">
    <property type="term" value="C:chloroplast thylakoid membrane"/>
    <property type="evidence" value="ECO:0007669"/>
    <property type="project" value="UniProtKB-SubCell"/>
</dbReference>
<keyword evidence="15" id="KW-1185">Reference proteome</keyword>
<evidence type="ECO:0000256" key="6">
    <source>
        <dbReference type="ARBA" id="ARBA00022967"/>
    </source>
</evidence>
<feature type="transmembrane region" description="Helical" evidence="12">
    <location>
        <begin position="564"/>
        <end position="588"/>
    </location>
</feature>
<name>A0AAE2C847_9LAMI</name>
<feature type="transmembrane region" description="Helical" evidence="12">
    <location>
        <begin position="446"/>
        <end position="464"/>
    </location>
</feature>
<keyword evidence="3" id="KW-0813">Transport</keyword>
<evidence type="ECO:0000256" key="9">
    <source>
        <dbReference type="ARBA" id="ARBA00023136"/>
    </source>
</evidence>
<evidence type="ECO:0000256" key="2">
    <source>
        <dbReference type="ARBA" id="ARBA00004334"/>
    </source>
</evidence>
<keyword evidence="6" id="KW-1278">Translocase</keyword>
<dbReference type="Pfam" id="PF00361">
    <property type="entry name" value="Proton_antipo_M"/>
    <property type="match status" value="1"/>
</dbReference>
<comment type="caution">
    <text evidence="14">The sequence shown here is derived from an EMBL/GenBank/DDBJ whole genome shotgun (WGS) entry which is preliminary data.</text>
</comment>
<comment type="catalytic activity">
    <reaction evidence="11">
        <text>a plastoquinone + NADH + (n+1) H(+)(in) = a plastoquinol + NAD(+) + n H(+)(out)</text>
        <dbReference type="Rhea" id="RHEA:42608"/>
        <dbReference type="Rhea" id="RHEA-COMP:9561"/>
        <dbReference type="Rhea" id="RHEA-COMP:9562"/>
        <dbReference type="ChEBI" id="CHEBI:15378"/>
        <dbReference type="ChEBI" id="CHEBI:17757"/>
        <dbReference type="ChEBI" id="CHEBI:57540"/>
        <dbReference type="ChEBI" id="CHEBI:57945"/>
        <dbReference type="ChEBI" id="CHEBI:62192"/>
    </reaction>
</comment>
<feature type="domain" description="NADH:quinone oxidoreductase/Mrp antiporter transmembrane" evidence="13">
    <location>
        <begin position="395"/>
        <end position="589"/>
    </location>
</feature>
<comment type="subcellular location">
    <subcellularLocation>
        <location evidence="1">Membrane</location>
        <topology evidence="1">Multi-pass membrane protein</topology>
    </subcellularLocation>
    <subcellularLocation>
        <location evidence="2">Plastid</location>
        <location evidence="2">Chloroplast thylakoid membrane</location>
    </subcellularLocation>
</comment>
<dbReference type="EMBL" id="JACGWO010000019">
    <property type="protein sequence ID" value="KAK4412205.1"/>
    <property type="molecule type" value="Genomic_DNA"/>
</dbReference>
<protein>
    <submittedName>
        <fullName evidence="14">NADH-ubiquinone oxidoreductase chain 2</fullName>
    </submittedName>
</protein>
<keyword evidence="7 12" id="KW-1133">Transmembrane helix</keyword>
<evidence type="ECO:0000256" key="3">
    <source>
        <dbReference type="ARBA" id="ARBA00022448"/>
    </source>
</evidence>